<feature type="domain" description="HDOD" evidence="1">
    <location>
        <begin position="66"/>
        <end position="261"/>
    </location>
</feature>
<evidence type="ECO:0000313" key="3">
    <source>
        <dbReference type="Proteomes" id="UP000298602"/>
    </source>
</evidence>
<dbReference type="PROSITE" id="PS51833">
    <property type="entry name" value="HDOD"/>
    <property type="match status" value="1"/>
</dbReference>
<dbReference type="Pfam" id="PF01590">
    <property type="entry name" value="GAF"/>
    <property type="match status" value="1"/>
</dbReference>
<organism evidence="2 3">
    <name type="scientific">Desulfoglaeba alkanexedens ALDC</name>
    <dbReference type="NCBI Taxonomy" id="980445"/>
    <lineage>
        <taxon>Bacteria</taxon>
        <taxon>Pseudomonadati</taxon>
        <taxon>Thermodesulfobacteriota</taxon>
        <taxon>Syntrophobacteria</taxon>
        <taxon>Syntrophobacterales</taxon>
        <taxon>Syntrophobacteraceae</taxon>
        <taxon>Desulfoglaeba</taxon>
    </lineage>
</organism>
<dbReference type="KEGG" id="dax:FDQ92_02500"/>
<keyword evidence="3" id="KW-1185">Reference proteome</keyword>
<gene>
    <name evidence="2" type="ORF">FDQ92_02500</name>
</gene>
<dbReference type="InterPro" id="IPR052340">
    <property type="entry name" value="RNase_Y/CdgJ"/>
</dbReference>
<dbReference type="InterPro" id="IPR013976">
    <property type="entry name" value="HDOD"/>
</dbReference>
<accession>A0A4P8L0V5</accession>
<dbReference type="EMBL" id="CP040098">
    <property type="protein sequence ID" value="QCQ21163.1"/>
    <property type="molecule type" value="Genomic_DNA"/>
</dbReference>
<dbReference type="InterPro" id="IPR029016">
    <property type="entry name" value="GAF-like_dom_sf"/>
</dbReference>
<dbReference type="Gene3D" id="3.30.450.40">
    <property type="match status" value="1"/>
</dbReference>
<reference evidence="2 3" key="1">
    <citation type="submission" date="2019-05" db="EMBL/GenBank/DDBJ databases">
        <title>The Complete Genome Sequence of the n-alkane-degrading Desulfoglaeba alkanexedens ALDC reveals multiple alkylsuccinate synthase gene clusters.</title>
        <authorList>
            <person name="Callaghan A.V."/>
            <person name="Davidova I.A."/>
            <person name="Duncan K.E."/>
            <person name="Morris B."/>
            <person name="McInerney M.J."/>
        </authorList>
    </citation>
    <scope>NUCLEOTIDE SEQUENCE [LARGE SCALE GENOMIC DNA]</scope>
    <source>
        <strain evidence="2 3">ALDC</strain>
    </source>
</reference>
<dbReference type="Pfam" id="PF08668">
    <property type="entry name" value="HDOD"/>
    <property type="match status" value="1"/>
</dbReference>
<dbReference type="OrthoDB" id="9791419at2"/>
<evidence type="ECO:0000259" key="1">
    <source>
        <dbReference type="PROSITE" id="PS51833"/>
    </source>
</evidence>
<dbReference type="SUPFAM" id="SSF55781">
    <property type="entry name" value="GAF domain-like"/>
    <property type="match status" value="1"/>
</dbReference>
<dbReference type="Proteomes" id="UP000298602">
    <property type="component" value="Chromosome"/>
</dbReference>
<reference evidence="2 3" key="2">
    <citation type="submission" date="2019-05" db="EMBL/GenBank/DDBJ databases">
        <authorList>
            <person name="Suflita J.M."/>
            <person name="Marks C.R."/>
        </authorList>
    </citation>
    <scope>NUCLEOTIDE SEQUENCE [LARGE SCALE GENOMIC DNA]</scope>
    <source>
        <strain evidence="2 3">ALDC</strain>
    </source>
</reference>
<dbReference type="InterPro" id="IPR003018">
    <property type="entry name" value="GAF"/>
</dbReference>
<dbReference type="Gene3D" id="1.10.3210.10">
    <property type="entry name" value="Hypothetical protein af1432"/>
    <property type="match status" value="1"/>
</dbReference>
<dbReference type="PANTHER" id="PTHR33525">
    <property type="match status" value="1"/>
</dbReference>
<sequence length="540" mass="58998">MNPKSGRGCGSYEKTQLKTPCSCVAVNRRGKCLTMADERFSKGADDRSRRFMGCDYWIRVIAGREMPVFAATVRRVAAVTSRVWSSSGEAARVIGMDPVMTARVIRMANSAYYNPGLRSVGVLSRAVAVIGFDALRQLCRATEVVEQVCEGFRRRQIEREAARSFLGAVFAQRLAESRYEEYPEEVFTAALLSRLGQIGFWCACRGSMLAEMEAACAAGVPPDVAEKAVLGFSLKEVTLKLAIDWNLGELLQRTLRTWEHPDVRGQCITSGANLVAVLRLGWESPQVVGLLEKLAEFVNLPHESMLRLVRGASEHARRAARDAGMPWAADIPVPGGEKAPAEEAVQASEPPTVEGHGETVVETSPVLDVNEPSVHLQINLLNEIGAILTWDADRRKVLDLAFEAVLKGVGMDRVFFARLSSDGLFLEITRSAGWRGRRPDGMIIGVQGKPNVFGRVLDVAHGLWVRPDMVESGAMELEAEAKALFETPSFFLMPIVSRGVAHGLMGADRGPSGRDLDAEAFEQFKVFCYQVALAFALGGP</sequence>
<proteinExistence type="predicted"/>
<name>A0A4P8L0V5_9BACT</name>
<dbReference type="AlphaFoldDB" id="A0A4P8L0V5"/>
<dbReference type="PANTHER" id="PTHR33525:SF3">
    <property type="entry name" value="RIBONUCLEASE Y"/>
    <property type="match status" value="1"/>
</dbReference>
<protein>
    <submittedName>
        <fullName evidence="2">HDOD domain-containing protein</fullName>
    </submittedName>
</protein>
<evidence type="ECO:0000313" key="2">
    <source>
        <dbReference type="EMBL" id="QCQ21163.1"/>
    </source>
</evidence>
<dbReference type="SUPFAM" id="SSF109604">
    <property type="entry name" value="HD-domain/PDEase-like"/>
    <property type="match status" value="1"/>
</dbReference>